<accession>A0A9P4QA39</accession>
<keyword evidence="4" id="KW-1185">Reference proteome</keyword>
<name>A0A9P4QA39_9PEZI</name>
<feature type="coiled-coil region" evidence="1">
    <location>
        <begin position="292"/>
        <end position="380"/>
    </location>
</feature>
<evidence type="ECO:0000313" key="4">
    <source>
        <dbReference type="Proteomes" id="UP000799441"/>
    </source>
</evidence>
<keyword evidence="1" id="KW-0175">Coiled coil</keyword>
<comment type="caution">
    <text evidence="3">The sequence shown here is derived from an EMBL/GenBank/DDBJ whole genome shotgun (WGS) entry which is preliminary data.</text>
</comment>
<dbReference type="EMBL" id="MU003792">
    <property type="protein sequence ID" value="KAF2721191.1"/>
    <property type="molecule type" value="Genomic_DNA"/>
</dbReference>
<evidence type="ECO:0000313" key="3">
    <source>
        <dbReference type="EMBL" id="KAF2721191.1"/>
    </source>
</evidence>
<feature type="transmembrane region" description="Helical" evidence="2">
    <location>
        <begin position="89"/>
        <end position="112"/>
    </location>
</feature>
<protein>
    <submittedName>
        <fullName evidence="3">Uncharacterized protein</fullName>
    </submittedName>
</protein>
<evidence type="ECO:0000256" key="2">
    <source>
        <dbReference type="SAM" id="Phobius"/>
    </source>
</evidence>
<keyword evidence="2" id="KW-0812">Transmembrane</keyword>
<dbReference type="Proteomes" id="UP000799441">
    <property type="component" value="Unassembled WGS sequence"/>
</dbReference>
<reference evidence="3" key="1">
    <citation type="journal article" date="2020" name="Stud. Mycol.">
        <title>101 Dothideomycetes genomes: a test case for predicting lifestyles and emergence of pathogens.</title>
        <authorList>
            <person name="Haridas S."/>
            <person name="Albert R."/>
            <person name="Binder M."/>
            <person name="Bloem J."/>
            <person name="Labutti K."/>
            <person name="Salamov A."/>
            <person name="Andreopoulos B."/>
            <person name="Baker S."/>
            <person name="Barry K."/>
            <person name="Bills G."/>
            <person name="Bluhm B."/>
            <person name="Cannon C."/>
            <person name="Castanera R."/>
            <person name="Culley D."/>
            <person name="Daum C."/>
            <person name="Ezra D."/>
            <person name="Gonzalez J."/>
            <person name="Henrissat B."/>
            <person name="Kuo A."/>
            <person name="Liang C."/>
            <person name="Lipzen A."/>
            <person name="Lutzoni F."/>
            <person name="Magnuson J."/>
            <person name="Mondo S."/>
            <person name="Nolan M."/>
            <person name="Ohm R."/>
            <person name="Pangilinan J."/>
            <person name="Park H.-J."/>
            <person name="Ramirez L."/>
            <person name="Alfaro M."/>
            <person name="Sun H."/>
            <person name="Tritt A."/>
            <person name="Yoshinaga Y."/>
            <person name="Zwiers L.-H."/>
            <person name="Turgeon B."/>
            <person name="Goodwin S."/>
            <person name="Spatafora J."/>
            <person name="Crous P."/>
            <person name="Grigoriev I."/>
        </authorList>
    </citation>
    <scope>NUCLEOTIDE SEQUENCE</scope>
    <source>
        <strain evidence="3">CBS 116435</strain>
    </source>
</reference>
<sequence>MAAFLQTIAGPVTGLVAMSPSSVLPQVASVSSSAAANLLSVTPTATFNSTVTRAVYMVTTVFVSDEAAHHVTDWSSASVLAVRGPDLPAFGGLSLVVSLFLAFQLTGSALLIRARMMMQNLDLGFQAKFTPLFSTTAPWADLLVDVKTIYDICRVAVMDEWQDFIDNIPKNDSSILEEEVDSQILAQIRAATDAYITIRTAETHAPRKELQDLQKALEKAEDIKNRAVKLYKEAEPKLDEYDKHMDLVTEYKTLSGLTRDQQKEIRKVTREHSDLKGHKEAIALKVKLTFEKKKREEQLADAVQEYHQLDKENDALHSELAQYREKDQGEDIDALAEKCSNLETENAELKAQLEHRNDQNKDLRSENNSLKIDKANLKQEIRLRRH</sequence>
<gene>
    <name evidence="3" type="ORF">K431DRAFT_294455</name>
</gene>
<proteinExistence type="predicted"/>
<evidence type="ECO:0000256" key="1">
    <source>
        <dbReference type="SAM" id="Coils"/>
    </source>
</evidence>
<dbReference type="AlphaFoldDB" id="A0A9P4QA39"/>
<keyword evidence="2" id="KW-1133">Transmembrane helix</keyword>
<keyword evidence="2" id="KW-0472">Membrane</keyword>
<organism evidence="3 4">
    <name type="scientific">Polychaeton citri CBS 116435</name>
    <dbReference type="NCBI Taxonomy" id="1314669"/>
    <lineage>
        <taxon>Eukaryota</taxon>
        <taxon>Fungi</taxon>
        <taxon>Dikarya</taxon>
        <taxon>Ascomycota</taxon>
        <taxon>Pezizomycotina</taxon>
        <taxon>Dothideomycetes</taxon>
        <taxon>Dothideomycetidae</taxon>
        <taxon>Capnodiales</taxon>
        <taxon>Capnodiaceae</taxon>
        <taxon>Polychaeton</taxon>
    </lineage>
</organism>